<evidence type="ECO:0000256" key="2">
    <source>
        <dbReference type="ARBA" id="ARBA00005314"/>
    </source>
</evidence>
<keyword evidence="16" id="KW-1185">Reference proteome</keyword>
<dbReference type="AlphaFoldDB" id="A0A8S3PM08"/>
<dbReference type="PROSITE" id="PS00650">
    <property type="entry name" value="G_PROTEIN_RECEP_F2_2"/>
    <property type="match status" value="1"/>
</dbReference>
<evidence type="ECO:0000256" key="6">
    <source>
        <dbReference type="ARBA" id="ARBA00023040"/>
    </source>
</evidence>
<organism evidence="15 16">
    <name type="scientific">Mytilus edulis</name>
    <name type="common">Blue mussel</name>
    <dbReference type="NCBI Taxonomy" id="6550"/>
    <lineage>
        <taxon>Eukaryota</taxon>
        <taxon>Metazoa</taxon>
        <taxon>Spiralia</taxon>
        <taxon>Lophotrochozoa</taxon>
        <taxon>Mollusca</taxon>
        <taxon>Bivalvia</taxon>
        <taxon>Autobranchia</taxon>
        <taxon>Pteriomorphia</taxon>
        <taxon>Mytilida</taxon>
        <taxon>Mytiloidea</taxon>
        <taxon>Mytilidae</taxon>
        <taxon>Mytilinae</taxon>
        <taxon>Mytilus</taxon>
    </lineage>
</organism>
<keyword evidence="10" id="KW-0807">Transducer</keyword>
<gene>
    <name evidence="15" type="ORF">MEDL_181</name>
</gene>
<evidence type="ECO:0000256" key="8">
    <source>
        <dbReference type="ARBA" id="ARBA00023170"/>
    </source>
</evidence>
<feature type="region of interest" description="Disordered" evidence="11">
    <location>
        <begin position="480"/>
        <end position="500"/>
    </location>
</feature>
<protein>
    <submittedName>
        <fullName evidence="15">PTHR1</fullName>
    </submittedName>
</protein>
<evidence type="ECO:0000259" key="13">
    <source>
        <dbReference type="PROSITE" id="PS50227"/>
    </source>
</evidence>
<feature type="transmembrane region" description="Helical" evidence="12">
    <location>
        <begin position="218"/>
        <end position="242"/>
    </location>
</feature>
<dbReference type="InterPro" id="IPR017983">
    <property type="entry name" value="GPCR_2_secretin-like_CS"/>
</dbReference>
<feature type="domain" description="G-protein coupled receptors family 2 profile 1" evidence="13">
    <location>
        <begin position="32"/>
        <end position="115"/>
    </location>
</feature>
<dbReference type="SUPFAM" id="SSF111418">
    <property type="entry name" value="Hormone receptor domain"/>
    <property type="match status" value="1"/>
</dbReference>
<dbReference type="Pfam" id="PF00002">
    <property type="entry name" value="7tm_2"/>
    <property type="match status" value="1"/>
</dbReference>
<feature type="compositionally biased region" description="Low complexity" evidence="11">
    <location>
        <begin position="480"/>
        <end position="492"/>
    </location>
</feature>
<dbReference type="SMART" id="SM00008">
    <property type="entry name" value="HormR"/>
    <property type="match status" value="1"/>
</dbReference>
<evidence type="ECO:0000256" key="10">
    <source>
        <dbReference type="ARBA" id="ARBA00023224"/>
    </source>
</evidence>
<feature type="transmembrane region" description="Helical" evidence="12">
    <location>
        <begin position="254"/>
        <end position="273"/>
    </location>
</feature>
<comment type="similarity">
    <text evidence="2">Belongs to the G-protein coupled receptor 2 family.</text>
</comment>
<feature type="transmembrane region" description="Helical" evidence="12">
    <location>
        <begin position="293"/>
        <end position="318"/>
    </location>
</feature>
<dbReference type="PRINTS" id="PR00249">
    <property type="entry name" value="GPCRSECRETIN"/>
</dbReference>
<keyword evidence="8" id="KW-0675">Receptor</keyword>
<feature type="transmembrane region" description="Helical" evidence="12">
    <location>
        <begin position="370"/>
        <end position="392"/>
    </location>
</feature>
<dbReference type="GO" id="GO:0007166">
    <property type="term" value="P:cell surface receptor signaling pathway"/>
    <property type="evidence" value="ECO:0007669"/>
    <property type="project" value="InterPro"/>
</dbReference>
<evidence type="ECO:0000259" key="14">
    <source>
        <dbReference type="PROSITE" id="PS50261"/>
    </source>
</evidence>
<proteinExistence type="inferred from homology"/>
<dbReference type="EMBL" id="CAJPWZ010000007">
    <property type="protein sequence ID" value="CAG2184541.1"/>
    <property type="molecule type" value="Genomic_DNA"/>
</dbReference>
<dbReference type="PANTHER" id="PTHR45620">
    <property type="entry name" value="PDF RECEPTOR-LIKE PROTEIN-RELATED"/>
    <property type="match status" value="1"/>
</dbReference>
<dbReference type="Pfam" id="PF02793">
    <property type="entry name" value="HRM"/>
    <property type="match status" value="1"/>
</dbReference>
<dbReference type="PROSITE" id="PS00649">
    <property type="entry name" value="G_PROTEIN_RECEP_F2_1"/>
    <property type="match status" value="1"/>
</dbReference>
<keyword evidence="4 12" id="KW-0812">Transmembrane</keyword>
<feature type="transmembrane region" description="Helical" evidence="12">
    <location>
        <begin position="339"/>
        <end position="358"/>
    </location>
</feature>
<keyword evidence="5 12" id="KW-1133">Transmembrane helix</keyword>
<dbReference type="InterPro" id="IPR036445">
    <property type="entry name" value="GPCR_2_extracell_dom_sf"/>
</dbReference>
<dbReference type="PROSITE" id="PS50261">
    <property type="entry name" value="G_PROTEIN_RECEP_F2_4"/>
    <property type="match status" value="1"/>
</dbReference>
<evidence type="ECO:0000256" key="1">
    <source>
        <dbReference type="ARBA" id="ARBA00004651"/>
    </source>
</evidence>
<evidence type="ECO:0000256" key="4">
    <source>
        <dbReference type="ARBA" id="ARBA00022692"/>
    </source>
</evidence>
<keyword evidence="7 12" id="KW-0472">Membrane</keyword>
<evidence type="ECO:0000256" key="3">
    <source>
        <dbReference type="ARBA" id="ARBA00022475"/>
    </source>
</evidence>
<dbReference type="PROSITE" id="PS50227">
    <property type="entry name" value="G_PROTEIN_RECEP_F2_3"/>
    <property type="match status" value="1"/>
</dbReference>
<comment type="caution">
    <text evidence="15">The sequence shown here is derived from an EMBL/GenBank/DDBJ whole genome shotgun (WGS) entry which is preliminary data.</text>
</comment>
<dbReference type="InterPro" id="IPR001879">
    <property type="entry name" value="GPCR_2_extracellular_dom"/>
</dbReference>
<feature type="domain" description="G-protein coupled receptors family 2 profile 2" evidence="14">
    <location>
        <begin position="126"/>
        <end position="393"/>
    </location>
</feature>
<dbReference type="Gene3D" id="4.10.1240.10">
    <property type="entry name" value="GPCR, family 2, extracellular hormone receptor domain"/>
    <property type="match status" value="1"/>
</dbReference>
<keyword evidence="9" id="KW-0325">Glycoprotein</keyword>
<accession>A0A8S3PM08</accession>
<dbReference type="Proteomes" id="UP000683360">
    <property type="component" value="Unassembled WGS sequence"/>
</dbReference>
<dbReference type="PANTHER" id="PTHR45620:SF1">
    <property type="entry name" value="G-PROTEIN COUPLED RECEPTORS FAMILY 2 PROFILE 2 DOMAIN-CONTAINING PROTEIN"/>
    <property type="match status" value="1"/>
</dbReference>
<keyword evidence="3" id="KW-1003">Cell membrane</keyword>
<dbReference type="SUPFAM" id="SSF81321">
    <property type="entry name" value="Family A G protein-coupled receptor-like"/>
    <property type="match status" value="1"/>
</dbReference>
<dbReference type="InterPro" id="IPR050332">
    <property type="entry name" value="GPCR_2"/>
</dbReference>
<reference evidence="15" key="1">
    <citation type="submission" date="2021-03" db="EMBL/GenBank/DDBJ databases">
        <authorList>
            <person name="Bekaert M."/>
        </authorList>
    </citation>
    <scope>NUCLEOTIDE SEQUENCE</scope>
</reference>
<evidence type="ECO:0000313" key="16">
    <source>
        <dbReference type="Proteomes" id="UP000683360"/>
    </source>
</evidence>
<dbReference type="GO" id="GO:0008528">
    <property type="term" value="F:G protein-coupled peptide receptor activity"/>
    <property type="evidence" value="ECO:0007669"/>
    <property type="project" value="TreeGrafter"/>
</dbReference>
<dbReference type="InterPro" id="IPR000832">
    <property type="entry name" value="GPCR_2_secretin-like"/>
</dbReference>
<evidence type="ECO:0000256" key="11">
    <source>
        <dbReference type="SAM" id="MobiDB-lite"/>
    </source>
</evidence>
<evidence type="ECO:0000256" key="9">
    <source>
        <dbReference type="ARBA" id="ARBA00023180"/>
    </source>
</evidence>
<dbReference type="GO" id="GO:0005886">
    <property type="term" value="C:plasma membrane"/>
    <property type="evidence" value="ECO:0007669"/>
    <property type="project" value="UniProtKB-SubCell"/>
</dbReference>
<dbReference type="GO" id="GO:0017046">
    <property type="term" value="F:peptide hormone binding"/>
    <property type="evidence" value="ECO:0007669"/>
    <property type="project" value="TreeGrafter"/>
</dbReference>
<dbReference type="OrthoDB" id="6022368at2759"/>
<keyword evidence="6" id="KW-0297">G-protein coupled receptor</keyword>
<feature type="transmembrane region" description="Helical" evidence="12">
    <location>
        <begin position="128"/>
        <end position="151"/>
    </location>
</feature>
<dbReference type="Gene3D" id="1.20.1070.10">
    <property type="entry name" value="Rhodopsin 7-helix transmembrane proteins"/>
    <property type="match status" value="1"/>
</dbReference>
<evidence type="ECO:0000256" key="5">
    <source>
        <dbReference type="ARBA" id="ARBA00022989"/>
    </source>
</evidence>
<dbReference type="InterPro" id="IPR017981">
    <property type="entry name" value="GPCR_2-like_7TM"/>
</dbReference>
<comment type="subcellular location">
    <subcellularLocation>
        <location evidence="1">Cell membrane</location>
        <topology evidence="1">Multi-pass membrane protein</topology>
    </subcellularLocation>
</comment>
<evidence type="ECO:0000256" key="7">
    <source>
        <dbReference type="ARBA" id="ARBA00023136"/>
    </source>
</evidence>
<sequence>MTGNTNFTAPRITERMKTLFKQRMRLHIEKQTCEAKIINYTTPQTGSFCDMVWDNIMCWDATPAGTTAKMKCPHYVEGFSNTEFATKTCTENGTWYVSPHTNDTWTDYTRCPPVNLSLMEEHLPRIKLMYNIGYGLSLGSLLVAVFLMCFCRRLYSKSNTLHINLFFAFILRASMSCIRDILFVDGFGLAKDVKRGSNGGITFIQEGSHWECKLIYCLLLYGVTVTCTWIFTEALYLHMLVYKTLFTERHGVKLYMIIGWFTPLLFVIPWIIVRIELEDVYCWNWTGNTDYQWIITGPVLLINGINFIFFVDLVRVLYKRVHTNKRVTGSRKIRKLSKFIVVLIPLFGVLYIVFSFLYNPKLNEERDVVVMYAEMFYNSFQGLLLAIVFCFLNEEIHVEIRKCWYKYALSRTDSTMYTRTAMLSTWRHTGSQSSRGHSNIDNTQSDICLNDNVGGRNYRNGVKKPKSKMVPNVRIRFQSSDVRNSRSSSNSSPTQDRESRYLKLEEAYITRT</sequence>
<feature type="transmembrane region" description="Helical" evidence="12">
    <location>
        <begin position="163"/>
        <end position="184"/>
    </location>
</feature>
<dbReference type="GO" id="GO:0007188">
    <property type="term" value="P:adenylate cyclase-modulating G protein-coupled receptor signaling pathway"/>
    <property type="evidence" value="ECO:0007669"/>
    <property type="project" value="TreeGrafter"/>
</dbReference>
<evidence type="ECO:0000313" key="15">
    <source>
        <dbReference type="EMBL" id="CAG2184541.1"/>
    </source>
</evidence>
<evidence type="ECO:0000256" key="12">
    <source>
        <dbReference type="SAM" id="Phobius"/>
    </source>
</evidence>
<name>A0A8S3PM08_MYTED</name>